<dbReference type="GO" id="GO:0005524">
    <property type="term" value="F:ATP binding"/>
    <property type="evidence" value="ECO:0007669"/>
    <property type="project" value="UniProtKB-KW"/>
</dbReference>
<comment type="similarity">
    <text evidence="8">Belongs to the class-I aminoacyl-tRNA synthetase family.</text>
</comment>
<organism evidence="10 11">
    <name type="scientific">Oncorhynchus mykiss</name>
    <name type="common">Rainbow trout</name>
    <name type="synonym">Salmo gairdneri</name>
    <dbReference type="NCBI Taxonomy" id="8022"/>
    <lineage>
        <taxon>Eukaryota</taxon>
        <taxon>Metazoa</taxon>
        <taxon>Chordata</taxon>
        <taxon>Craniata</taxon>
        <taxon>Vertebrata</taxon>
        <taxon>Euteleostomi</taxon>
        <taxon>Actinopterygii</taxon>
        <taxon>Neopterygii</taxon>
        <taxon>Teleostei</taxon>
        <taxon>Protacanthopterygii</taxon>
        <taxon>Salmoniformes</taxon>
        <taxon>Salmonidae</taxon>
        <taxon>Salmoninae</taxon>
        <taxon>Oncorhynchus</taxon>
    </lineage>
</organism>
<dbReference type="InterPro" id="IPR036986">
    <property type="entry name" value="S4_RNA-bd_sf"/>
</dbReference>
<evidence type="ECO:0000256" key="3">
    <source>
        <dbReference type="ARBA" id="ARBA00022840"/>
    </source>
</evidence>
<dbReference type="PANTHER" id="PTHR11766:SF0">
    <property type="entry name" value="TYROSINE--TRNA LIGASE, MITOCHONDRIAL"/>
    <property type="match status" value="1"/>
</dbReference>
<reference evidence="10" key="1">
    <citation type="submission" date="2020-07" db="EMBL/GenBank/DDBJ databases">
        <title>A long reads based de novo assembly of the rainbow trout Arlee double haploid line genome.</title>
        <authorList>
            <person name="Gao G."/>
            <person name="Palti Y."/>
        </authorList>
    </citation>
    <scope>NUCLEOTIDE SEQUENCE [LARGE SCALE GENOMIC DNA]</scope>
</reference>
<evidence type="ECO:0000256" key="2">
    <source>
        <dbReference type="ARBA" id="ARBA00022741"/>
    </source>
</evidence>
<evidence type="ECO:0000256" key="5">
    <source>
        <dbReference type="ARBA" id="ARBA00023146"/>
    </source>
</evidence>
<proteinExistence type="inferred from homology"/>
<keyword evidence="11" id="KW-1185">Reference proteome</keyword>
<reference evidence="10" key="3">
    <citation type="submission" date="2025-09" db="UniProtKB">
        <authorList>
            <consortium name="Ensembl"/>
        </authorList>
    </citation>
    <scope>IDENTIFICATION</scope>
</reference>
<dbReference type="InterPro" id="IPR014729">
    <property type="entry name" value="Rossmann-like_a/b/a_fold"/>
</dbReference>
<protein>
    <recommendedName>
        <fullName evidence="6">Tyrosyl-tRNA synthetase</fullName>
    </recommendedName>
</protein>
<name>A0A8C7PWA6_ONCMY</name>
<dbReference type="SUPFAM" id="SSF55174">
    <property type="entry name" value="Alpha-L RNA-binding motif"/>
    <property type="match status" value="1"/>
</dbReference>
<dbReference type="AlphaFoldDB" id="A0A8C7PWA6"/>
<keyword evidence="4 8" id="KW-0648">Protein biosynthesis</keyword>
<feature type="transmembrane region" description="Helical" evidence="9">
    <location>
        <begin position="33"/>
        <end position="53"/>
    </location>
</feature>
<evidence type="ECO:0000256" key="4">
    <source>
        <dbReference type="ARBA" id="ARBA00022917"/>
    </source>
</evidence>
<evidence type="ECO:0000256" key="9">
    <source>
        <dbReference type="SAM" id="Phobius"/>
    </source>
</evidence>
<dbReference type="Gene3D" id="3.40.50.620">
    <property type="entry name" value="HUPs"/>
    <property type="match status" value="1"/>
</dbReference>
<dbReference type="InterPro" id="IPR001412">
    <property type="entry name" value="aa-tRNA-synth_I_CS"/>
</dbReference>
<dbReference type="GO" id="GO:0005739">
    <property type="term" value="C:mitochondrion"/>
    <property type="evidence" value="ECO:0007669"/>
    <property type="project" value="TreeGrafter"/>
</dbReference>
<evidence type="ECO:0000256" key="1">
    <source>
        <dbReference type="ARBA" id="ARBA00022598"/>
    </source>
</evidence>
<dbReference type="SUPFAM" id="SSF52374">
    <property type="entry name" value="Nucleotidylyl transferase"/>
    <property type="match status" value="1"/>
</dbReference>
<dbReference type="Pfam" id="PF00579">
    <property type="entry name" value="tRNA-synt_1b"/>
    <property type="match status" value="2"/>
</dbReference>
<dbReference type="GO" id="GO:0005829">
    <property type="term" value="C:cytosol"/>
    <property type="evidence" value="ECO:0007669"/>
    <property type="project" value="TreeGrafter"/>
</dbReference>
<dbReference type="InterPro" id="IPR002305">
    <property type="entry name" value="aa-tRNA-synth_Ic"/>
</dbReference>
<keyword evidence="9" id="KW-0812">Transmembrane</keyword>
<comment type="catalytic activity">
    <reaction evidence="7">
        <text>tRNA(Tyr) + L-tyrosine + ATP = L-tyrosyl-tRNA(Tyr) + AMP + diphosphate + H(+)</text>
        <dbReference type="Rhea" id="RHEA:10220"/>
        <dbReference type="Rhea" id="RHEA-COMP:9706"/>
        <dbReference type="Rhea" id="RHEA-COMP:9707"/>
        <dbReference type="ChEBI" id="CHEBI:15378"/>
        <dbReference type="ChEBI" id="CHEBI:30616"/>
        <dbReference type="ChEBI" id="CHEBI:33019"/>
        <dbReference type="ChEBI" id="CHEBI:58315"/>
        <dbReference type="ChEBI" id="CHEBI:78442"/>
        <dbReference type="ChEBI" id="CHEBI:78536"/>
        <dbReference type="ChEBI" id="CHEBI:456215"/>
        <dbReference type="EC" id="6.1.1.1"/>
    </reaction>
</comment>
<dbReference type="PANTHER" id="PTHR11766">
    <property type="entry name" value="TYROSYL-TRNA SYNTHETASE"/>
    <property type="match status" value="1"/>
</dbReference>
<dbReference type="Gene3D" id="1.10.240.10">
    <property type="entry name" value="Tyrosyl-Transfer RNA Synthetase"/>
    <property type="match status" value="1"/>
</dbReference>
<accession>A0A8C7PWA6</accession>
<keyword evidence="2 8" id="KW-0547">Nucleotide-binding</keyword>
<dbReference type="GO" id="GO:0003723">
    <property type="term" value="F:RNA binding"/>
    <property type="evidence" value="ECO:0007669"/>
    <property type="project" value="InterPro"/>
</dbReference>
<keyword evidence="9" id="KW-1133">Transmembrane helix</keyword>
<dbReference type="GO" id="GO:0004831">
    <property type="term" value="F:tyrosine-tRNA ligase activity"/>
    <property type="evidence" value="ECO:0007669"/>
    <property type="project" value="UniProtKB-EC"/>
</dbReference>
<dbReference type="Ensembl" id="ENSOMYT00000030123.2">
    <property type="protein sequence ID" value="ENSOMYP00000027572.2"/>
    <property type="gene ID" value="ENSOMYG00000012963.2"/>
</dbReference>
<keyword evidence="5 8" id="KW-0030">Aminoacyl-tRNA synthetase</keyword>
<sequence length="394" mass="44597">MALYSYRHTSVPYFIFLSSVSHSFRYGDVYQDILLVHLGMIIVLFLINTLPCVTLRYRFHRSATAQSGFILSLNKRGIFKDGFPEKSTEYCGFDPTADSLHVGNLLAIIGLLNFQSAGHTGVALVGGATALVGRRPKRESLTLYKDWNGFFSGRSWQTFPNGESAQLACRVQSRLKSIQLGGTDQLGNQMSGHKFIQKRQAVWLNRVKTSPFVLCQFFLRQPVSSVEWYLKLFTFLPLAEVERVMEQQRQEPGKRAAHKPLAAEVTKLCRLVQLVMLCVCVFLSRCTNARYHSNLQALELISDAELQELFRDAPFHELLLEPGPTILDACRRAEDIPQGPKGYRMVSEGTVWINHSKTDNAEQVLIPGQHILTNVLSLLRVGKNNFHVIRWLNL</sequence>
<keyword evidence="3 8" id="KW-0067">ATP-binding</keyword>
<dbReference type="Gene3D" id="3.10.290.10">
    <property type="entry name" value="RNA-binding S4 domain"/>
    <property type="match status" value="1"/>
</dbReference>
<reference evidence="10" key="2">
    <citation type="submission" date="2025-08" db="UniProtKB">
        <authorList>
            <consortium name="Ensembl"/>
        </authorList>
    </citation>
    <scope>IDENTIFICATION</scope>
</reference>
<dbReference type="FunFam" id="3.10.290.10:FF:000017">
    <property type="entry name" value="Tyrosine--tRNA ligase"/>
    <property type="match status" value="1"/>
</dbReference>
<evidence type="ECO:0000256" key="6">
    <source>
        <dbReference type="ARBA" id="ARBA00033323"/>
    </source>
</evidence>
<dbReference type="PROSITE" id="PS00178">
    <property type="entry name" value="AA_TRNA_LIGASE_I"/>
    <property type="match status" value="1"/>
</dbReference>
<dbReference type="Proteomes" id="UP000694395">
    <property type="component" value="Chromosome 30"/>
</dbReference>
<evidence type="ECO:0000313" key="10">
    <source>
        <dbReference type="Ensembl" id="ENSOMYP00000027572.2"/>
    </source>
</evidence>
<evidence type="ECO:0000313" key="11">
    <source>
        <dbReference type="Proteomes" id="UP000694395"/>
    </source>
</evidence>
<evidence type="ECO:0000256" key="7">
    <source>
        <dbReference type="ARBA" id="ARBA00048248"/>
    </source>
</evidence>
<keyword evidence="1 8" id="KW-0436">Ligase</keyword>
<evidence type="ECO:0000256" key="8">
    <source>
        <dbReference type="RuleBase" id="RU363036"/>
    </source>
</evidence>
<dbReference type="InterPro" id="IPR024088">
    <property type="entry name" value="Tyr-tRNA-ligase_bac-type"/>
</dbReference>
<keyword evidence="9" id="KW-0472">Membrane</keyword>
<dbReference type="GO" id="GO:0006418">
    <property type="term" value="P:tRNA aminoacylation for protein translation"/>
    <property type="evidence" value="ECO:0007669"/>
    <property type="project" value="InterPro"/>
</dbReference>
<dbReference type="GeneTree" id="ENSGT00390000013709"/>